<dbReference type="Proteomes" id="UP000887159">
    <property type="component" value="Unassembled WGS sequence"/>
</dbReference>
<protein>
    <submittedName>
        <fullName evidence="2">Uncharacterized protein</fullName>
    </submittedName>
</protein>
<dbReference type="AlphaFoldDB" id="A0A8X6RCB8"/>
<comment type="caution">
    <text evidence="2">The sequence shown here is derived from an EMBL/GenBank/DDBJ whole genome shotgun (WGS) entry which is preliminary data.</text>
</comment>
<name>A0A8X6RCB8_TRICX</name>
<evidence type="ECO:0000313" key="2">
    <source>
        <dbReference type="EMBL" id="GFX92378.1"/>
    </source>
</evidence>
<feature type="region of interest" description="Disordered" evidence="1">
    <location>
        <begin position="65"/>
        <end position="86"/>
    </location>
</feature>
<keyword evidence="3" id="KW-1185">Reference proteome</keyword>
<evidence type="ECO:0000313" key="3">
    <source>
        <dbReference type="Proteomes" id="UP000887159"/>
    </source>
</evidence>
<proteinExistence type="predicted"/>
<organism evidence="2 3">
    <name type="scientific">Trichonephila clavipes</name>
    <name type="common">Golden silk orbweaver</name>
    <name type="synonym">Nephila clavipes</name>
    <dbReference type="NCBI Taxonomy" id="2585209"/>
    <lineage>
        <taxon>Eukaryota</taxon>
        <taxon>Metazoa</taxon>
        <taxon>Ecdysozoa</taxon>
        <taxon>Arthropoda</taxon>
        <taxon>Chelicerata</taxon>
        <taxon>Arachnida</taxon>
        <taxon>Araneae</taxon>
        <taxon>Araneomorphae</taxon>
        <taxon>Entelegynae</taxon>
        <taxon>Araneoidea</taxon>
        <taxon>Nephilidae</taxon>
        <taxon>Trichonephila</taxon>
    </lineage>
</organism>
<evidence type="ECO:0000256" key="1">
    <source>
        <dbReference type="SAM" id="MobiDB-lite"/>
    </source>
</evidence>
<accession>A0A8X6RCB8</accession>
<reference evidence="2" key="1">
    <citation type="submission" date="2020-08" db="EMBL/GenBank/DDBJ databases">
        <title>Multicomponent nature underlies the extraordinary mechanical properties of spider dragline silk.</title>
        <authorList>
            <person name="Kono N."/>
            <person name="Nakamura H."/>
            <person name="Mori M."/>
            <person name="Yoshida Y."/>
            <person name="Ohtoshi R."/>
            <person name="Malay A.D."/>
            <person name="Moran D.A.P."/>
            <person name="Tomita M."/>
            <person name="Numata K."/>
            <person name="Arakawa K."/>
        </authorList>
    </citation>
    <scope>NUCLEOTIDE SEQUENCE</scope>
</reference>
<sequence>MKTKRELKTIITEEWRNINAEITKKKRMKSIPRRLKAVVDTKRYRTKLRKNTTIVRVQYFVRGGSVGHRSRASSKHLSSSSSSRRARFLGGQKGVVLHLQAARVGVRSTKKPTRC</sequence>
<gene>
    <name evidence="2" type="ORF">TNCV_1706541</name>
</gene>
<dbReference type="EMBL" id="BMAU01021147">
    <property type="protein sequence ID" value="GFX92378.1"/>
    <property type="molecule type" value="Genomic_DNA"/>
</dbReference>